<dbReference type="RefSeq" id="WP_246952938.1">
    <property type="nucleotide sequence ID" value="NZ_JALKII010000008.1"/>
</dbReference>
<reference evidence="1" key="1">
    <citation type="submission" date="2022-04" db="EMBL/GenBank/DDBJ databases">
        <title>Alcanivorax sp. CY1518 draft genome sequence.</title>
        <authorList>
            <person name="Zhao G."/>
            <person name="An M."/>
        </authorList>
    </citation>
    <scope>NUCLEOTIDE SEQUENCE</scope>
    <source>
        <strain evidence="1">CY1518</strain>
    </source>
</reference>
<proteinExistence type="predicted"/>
<dbReference type="EMBL" id="JALKII010000008">
    <property type="protein sequence ID" value="MCK0538380.1"/>
    <property type="molecule type" value="Genomic_DNA"/>
</dbReference>
<keyword evidence="2" id="KW-1185">Reference proteome</keyword>
<gene>
    <name evidence="1" type="ORF">MU846_11720</name>
</gene>
<accession>A0ABT0E9E2</accession>
<name>A0ABT0E9E2_9GAMM</name>
<evidence type="ECO:0000313" key="1">
    <source>
        <dbReference type="EMBL" id="MCK0538380.1"/>
    </source>
</evidence>
<evidence type="ECO:0000313" key="2">
    <source>
        <dbReference type="Proteomes" id="UP001165524"/>
    </source>
</evidence>
<protein>
    <submittedName>
        <fullName evidence="1">Uncharacterized protein</fullName>
    </submittedName>
</protein>
<dbReference type="Proteomes" id="UP001165524">
    <property type="component" value="Unassembled WGS sequence"/>
</dbReference>
<comment type="caution">
    <text evidence="1">The sequence shown here is derived from an EMBL/GenBank/DDBJ whole genome shotgun (WGS) entry which is preliminary data.</text>
</comment>
<organism evidence="1 2">
    <name type="scientific">Alcanivorax quisquiliarum</name>
    <dbReference type="NCBI Taxonomy" id="2933565"/>
    <lineage>
        <taxon>Bacteria</taxon>
        <taxon>Pseudomonadati</taxon>
        <taxon>Pseudomonadota</taxon>
        <taxon>Gammaproteobacteria</taxon>
        <taxon>Oceanospirillales</taxon>
        <taxon>Alcanivoracaceae</taxon>
        <taxon>Alcanivorax</taxon>
    </lineage>
</organism>
<sequence length="115" mass="13131">MALDPERNWLALGIFLDMEFLWKFLLKISKSAACSWRRDSCMLCSPLSPNPLFASLTLRASLRLFWLRLSHKERGEKKIPVFMATIGAFANVGKGSPKINDKPFIFFMPASARHQ</sequence>